<dbReference type="EMBL" id="PQSP01000001">
    <property type="protein sequence ID" value="RUS67763.1"/>
    <property type="molecule type" value="Genomic_DNA"/>
</dbReference>
<protein>
    <submittedName>
        <fullName evidence="2">Uncharacterized protein</fullName>
    </submittedName>
</protein>
<dbReference type="InterPro" id="IPR022260">
    <property type="entry name" value="Integr_conj_element_PilL"/>
</dbReference>
<keyword evidence="1" id="KW-0732">Signal</keyword>
<feature type="signal peptide" evidence="1">
    <location>
        <begin position="1"/>
        <end position="25"/>
    </location>
</feature>
<comment type="caution">
    <text evidence="2">The sequence shown here is derived from an EMBL/GenBank/DDBJ whole genome shotgun (WGS) entry which is preliminary data.</text>
</comment>
<name>A0A433SG95_9BURK</name>
<sequence length="172" mass="19307" precursor="true">MIRIYPFFKPAACLFTMLLILFLSACQTSPPAITAKTDKSRPYLDAAPVQVVRYGRYTLVEVMPEQGQRDLMAQVIDVSFPLSQGMTDTTVGQAMRYVLQRSGYQMCDTLNTFDALLLPLVHAHLGPMQLRDALMVLAGPAWTLQVNETTRQVCFVSRFNNPNVKNEKTESV</sequence>
<evidence type="ECO:0000313" key="3">
    <source>
        <dbReference type="Proteomes" id="UP000286947"/>
    </source>
</evidence>
<dbReference type="Proteomes" id="UP000286947">
    <property type="component" value="Unassembled WGS sequence"/>
</dbReference>
<dbReference type="PROSITE" id="PS51257">
    <property type="entry name" value="PROKAR_LIPOPROTEIN"/>
    <property type="match status" value="1"/>
</dbReference>
<gene>
    <name evidence="2" type="ORF">CUZ56_00240</name>
</gene>
<dbReference type="AlphaFoldDB" id="A0A433SG95"/>
<proteinExistence type="predicted"/>
<organism evidence="2 3">
    <name type="scientific">Saezia sanguinis</name>
    <dbReference type="NCBI Taxonomy" id="1965230"/>
    <lineage>
        <taxon>Bacteria</taxon>
        <taxon>Pseudomonadati</taxon>
        <taxon>Pseudomonadota</taxon>
        <taxon>Betaproteobacteria</taxon>
        <taxon>Burkholderiales</taxon>
        <taxon>Saeziaceae</taxon>
        <taxon>Saezia</taxon>
    </lineage>
</organism>
<keyword evidence="3" id="KW-1185">Reference proteome</keyword>
<reference evidence="2 3" key="1">
    <citation type="submission" date="2018-01" db="EMBL/GenBank/DDBJ databases">
        <title>Saezia sanguinis gen. nov., sp. nov., in the order Burkholderiales isolated from human blood.</title>
        <authorList>
            <person name="Medina-Pascual M.J."/>
            <person name="Valdezate S."/>
            <person name="Monzon S."/>
            <person name="Cuesta I."/>
            <person name="Carrasco G."/>
            <person name="Villalon P."/>
            <person name="Saez-Nieto J.A."/>
        </authorList>
    </citation>
    <scope>NUCLEOTIDE SEQUENCE [LARGE SCALE GENOMIC DNA]</scope>
    <source>
        <strain evidence="2 3">CNM695-12</strain>
    </source>
</reference>
<evidence type="ECO:0000256" key="1">
    <source>
        <dbReference type="SAM" id="SignalP"/>
    </source>
</evidence>
<dbReference type="NCBIfam" id="TIGR03748">
    <property type="entry name" value="conj_PilL"/>
    <property type="match status" value="1"/>
</dbReference>
<accession>A0A433SG95</accession>
<feature type="chain" id="PRO_5019316716" evidence="1">
    <location>
        <begin position="26"/>
        <end position="172"/>
    </location>
</feature>
<evidence type="ECO:0000313" key="2">
    <source>
        <dbReference type="EMBL" id="RUS67763.1"/>
    </source>
</evidence>